<proteinExistence type="predicted"/>
<evidence type="ECO:0000313" key="1">
    <source>
        <dbReference type="EMBL" id="MPN23479.1"/>
    </source>
</evidence>
<protein>
    <submittedName>
        <fullName evidence="1">Uncharacterized protein</fullName>
    </submittedName>
</protein>
<reference evidence="1" key="1">
    <citation type="submission" date="2019-08" db="EMBL/GenBank/DDBJ databases">
        <authorList>
            <person name="Kucharzyk K."/>
            <person name="Murdoch R.W."/>
            <person name="Higgins S."/>
            <person name="Loffler F."/>
        </authorList>
    </citation>
    <scope>NUCLEOTIDE SEQUENCE</scope>
</reference>
<gene>
    <name evidence="1" type="ORF">SDC9_170867</name>
</gene>
<name>A0A645GCG8_9ZZZZ</name>
<sequence length="169" mass="18731">MTNNQKLVGRHKRLAFMKVGAEGTYDRITGFTSLIEGKEAKEYARQYIDEATERTDVVGYATGIEYAFDRYTNNAVHEKIANITDDELLGVDAQVEIVSVDVFEEKAGGKYPARKRTYSVVPDTTGDGTDALIYSGNFKAVSEIVKGYCTTTDKWQTCTFVEGEIPAEA</sequence>
<comment type="caution">
    <text evidence="1">The sequence shown here is derived from an EMBL/GenBank/DDBJ whole genome shotgun (WGS) entry which is preliminary data.</text>
</comment>
<dbReference type="AlphaFoldDB" id="A0A645GCG8"/>
<organism evidence="1">
    <name type="scientific">bioreactor metagenome</name>
    <dbReference type="NCBI Taxonomy" id="1076179"/>
    <lineage>
        <taxon>unclassified sequences</taxon>
        <taxon>metagenomes</taxon>
        <taxon>ecological metagenomes</taxon>
    </lineage>
</organism>
<dbReference type="EMBL" id="VSSQ01072000">
    <property type="protein sequence ID" value="MPN23479.1"/>
    <property type="molecule type" value="Genomic_DNA"/>
</dbReference>
<accession>A0A645GCG8</accession>